<dbReference type="EMBL" id="QUTB01008701">
    <property type="protein sequence ID" value="RHY41831.1"/>
    <property type="molecule type" value="Genomic_DNA"/>
</dbReference>
<reference evidence="2 3" key="1">
    <citation type="submission" date="2018-08" db="EMBL/GenBank/DDBJ databases">
        <title>Aphanomyces genome sequencing and annotation.</title>
        <authorList>
            <person name="Minardi D."/>
            <person name="Oidtmann B."/>
            <person name="Van Der Giezen M."/>
            <person name="Studholme D.J."/>
        </authorList>
    </citation>
    <scope>NUCLEOTIDE SEQUENCE [LARGE SCALE GENOMIC DNA]</scope>
    <source>
        <strain evidence="2 3">Si</strain>
    </source>
</reference>
<comment type="caution">
    <text evidence="2">The sequence shown here is derived from an EMBL/GenBank/DDBJ whole genome shotgun (WGS) entry which is preliminary data.</text>
</comment>
<protein>
    <recommendedName>
        <fullName evidence="1">RSE1/DDB1/CPSF1 second beta-propeller domain-containing protein</fullName>
    </recommendedName>
</protein>
<dbReference type="Pfam" id="PF23726">
    <property type="entry name" value="Beta-prop_RSE1_2nd"/>
    <property type="match status" value="1"/>
</dbReference>
<gene>
    <name evidence="2" type="ORF">DYB34_012502</name>
</gene>
<dbReference type="AlphaFoldDB" id="A0A418BH18"/>
<name>A0A418BH18_APHAT</name>
<dbReference type="InterPro" id="IPR015943">
    <property type="entry name" value="WD40/YVTN_repeat-like_dom_sf"/>
</dbReference>
<dbReference type="Gene3D" id="2.130.10.10">
    <property type="entry name" value="YVTN repeat-like/Quinoprotein amine dehydrogenase"/>
    <property type="match status" value="1"/>
</dbReference>
<accession>A0A418BH18</accession>
<sequence>ASYHEYLILSMKSRTMVLKAGDETLPLDASGLFVEGPTLAASNILNNQRIVQVYKQELE</sequence>
<evidence type="ECO:0000313" key="2">
    <source>
        <dbReference type="EMBL" id="RHY41831.1"/>
    </source>
</evidence>
<dbReference type="InterPro" id="IPR058543">
    <property type="entry name" value="Beta-prop_RSE1/DDB1/CPSF1_2nd"/>
</dbReference>
<evidence type="ECO:0000313" key="3">
    <source>
        <dbReference type="Proteomes" id="UP000283543"/>
    </source>
</evidence>
<organism evidence="2 3">
    <name type="scientific">Aphanomyces astaci</name>
    <name type="common">Crayfish plague agent</name>
    <dbReference type="NCBI Taxonomy" id="112090"/>
    <lineage>
        <taxon>Eukaryota</taxon>
        <taxon>Sar</taxon>
        <taxon>Stramenopiles</taxon>
        <taxon>Oomycota</taxon>
        <taxon>Saprolegniomycetes</taxon>
        <taxon>Saprolegniales</taxon>
        <taxon>Verrucalvaceae</taxon>
        <taxon>Aphanomyces</taxon>
    </lineage>
</organism>
<proteinExistence type="predicted"/>
<feature type="domain" description="RSE1/DDB1/CPSF1 second beta-propeller" evidence="1">
    <location>
        <begin position="2"/>
        <end position="58"/>
    </location>
</feature>
<evidence type="ECO:0000259" key="1">
    <source>
        <dbReference type="Pfam" id="PF23726"/>
    </source>
</evidence>
<feature type="non-terminal residue" evidence="2">
    <location>
        <position position="1"/>
    </location>
</feature>
<dbReference type="Proteomes" id="UP000283543">
    <property type="component" value="Unassembled WGS sequence"/>
</dbReference>